<name>A0A328AY39_9CAUL</name>
<dbReference type="InterPro" id="IPR029064">
    <property type="entry name" value="Ribosomal_eL30-like_sf"/>
</dbReference>
<dbReference type="InterPro" id="IPR007393">
    <property type="entry name" value="YlxR_dom"/>
</dbReference>
<dbReference type="Proteomes" id="UP000249842">
    <property type="component" value="Unassembled WGS sequence"/>
</dbReference>
<dbReference type="Gene3D" id="3.30.1230.10">
    <property type="entry name" value="YlxR-like"/>
    <property type="match status" value="1"/>
</dbReference>
<feature type="region of interest" description="Disordered" evidence="1">
    <location>
        <begin position="1"/>
        <end position="27"/>
    </location>
</feature>
<sequence>MSEPAPERPADTSRPATLAQAERERRDIVSGEVMEEPRLIRFVAGPDGVVVPDLARKLPGRGLWVAADRESVAAAAKKGLFSRAAKAKLSAPPDLAGQVEMLLKRRLLAAVGLARRGGDLTSGFEKVSAAIVSGKAAWLIEASDGAADGRRKIWAQARKQPRPPGLVGVFTASELGLALGLENVIHTAFLAGRAADHWALDVQRLSGFCPLLPESWREEP</sequence>
<proteinExistence type="predicted"/>
<feature type="domain" description="YlxR" evidence="2">
    <location>
        <begin position="25"/>
        <end position="98"/>
    </location>
</feature>
<dbReference type="AlphaFoldDB" id="A0A328AY39"/>
<reference evidence="4" key="1">
    <citation type="submission" date="2018-05" db="EMBL/GenBank/DDBJ databases">
        <authorList>
            <person name="Li X."/>
        </authorList>
    </citation>
    <scope>NUCLEOTIDE SEQUENCE [LARGE SCALE GENOMIC DNA]</scope>
    <source>
        <strain evidence="4">HKS-05</strain>
    </source>
</reference>
<dbReference type="SUPFAM" id="SSF55315">
    <property type="entry name" value="L30e-like"/>
    <property type="match status" value="1"/>
</dbReference>
<accession>A0A328AY39</accession>
<evidence type="ECO:0000313" key="3">
    <source>
        <dbReference type="EMBL" id="RAK59517.1"/>
    </source>
</evidence>
<dbReference type="CDD" id="cd00279">
    <property type="entry name" value="YlxR"/>
    <property type="match status" value="1"/>
</dbReference>
<gene>
    <name evidence="3" type="ORF">DJ021_06735</name>
</gene>
<dbReference type="EMBL" id="QFYP01000001">
    <property type="protein sequence ID" value="RAK59517.1"/>
    <property type="molecule type" value="Genomic_DNA"/>
</dbReference>
<dbReference type="InterPro" id="IPR035931">
    <property type="entry name" value="YlxR-like_sf"/>
</dbReference>
<dbReference type="NCBIfam" id="NF006622">
    <property type="entry name" value="PRK09190.1"/>
    <property type="match status" value="1"/>
</dbReference>
<evidence type="ECO:0000259" key="2">
    <source>
        <dbReference type="Pfam" id="PF04296"/>
    </source>
</evidence>
<dbReference type="Pfam" id="PF04296">
    <property type="entry name" value="YlxR"/>
    <property type="match status" value="1"/>
</dbReference>
<organism evidence="3 4">
    <name type="scientific">Phenylobacterium hankyongense</name>
    <dbReference type="NCBI Taxonomy" id="1813876"/>
    <lineage>
        <taxon>Bacteria</taxon>
        <taxon>Pseudomonadati</taxon>
        <taxon>Pseudomonadota</taxon>
        <taxon>Alphaproteobacteria</taxon>
        <taxon>Caulobacterales</taxon>
        <taxon>Caulobacteraceae</taxon>
        <taxon>Phenylobacterium</taxon>
    </lineage>
</organism>
<dbReference type="Gene3D" id="3.30.1330.30">
    <property type="match status" value="1"/>
</dbReference>
<protein>
    <submittedName>
        <fullName evidence="3">RNA-binding protein</fullName>
    </submittedName>
</protein>
<dbReference type="PANTHER" id="PTHR34215:SF1">
    <property type="entry name" value="YLXR DOMAIN-CONTAINING PROTEIN"/>
    <property type="match status" value="1"/>
</dbReference>
<evidence type="ECO:0000313" key="4">
    <source>
        <dbReference type="Proteomes" id="UP000249842"/>
    </source>
</evidence>
<dbReference type="OrthoDB" id="9799836at2"/>
<feature type="compositionally biased region" description="Basic and acidic residues" evidence="1">
    <location>
        <begin position="1"/>
        <end position="11"/>
    </location>
</feature>
<dbReference type="RefSeq" id="WP_111456810.1">
    <property type="nucleotide sequence ID" value="NZ_QFYP01000001.1"/>
</dbReference>
<comment type="caution">
    <text evidence="3">The sequence shown here is derived from an EMBL/GenBank/DDBJ whole genome shotgun (WGS) entry which is preliminary data.</text>
</comment>
<dbReference type="PANTHER" id="PTHR34215">
    <property type="entry name" value="BLL0784 PROTEIN"/>
    <property type="match status" value="1"/>
</dbReference>
<dbReference type="InterPro" id="IPR037465">
    <property type="entry name" value="YlxR"/>
</dbReference>
<dbReference type="SUPFAM" id="SSF64376">
    <property type="entry name" value="YlxR-like"/>
    <property type="match status" value="1"/>
</dbReference>
<evidence type="ECO:0000256" key="1">
    <source>
        <dbReference type="SAM" id="MobiDB-lite"/>
    </source>
</evidence>
<keyword evidence="4" id="KW-1185">Reference proteome</keyword>